<gene>
    <name evidence="1" type="ORF">PDE_03507</name>
</gene>
<evidence type="ECO:0000313" key="1">
    <source>
        <dbReference type="EMBL" id="EPS28561.1"/>
    </source>
</evidence>
<dbReference type="AlphaFoldDB" id="S7ZIP1"/>
<keyword evidence="2" id="KW-1185">Reference proteome</keyword>
<name>S7ZIP1_PENO1</name>
<evidence type="ECO:0000313" key="2">
    <source>
        <dbReference type="Proteomes" id="UP000019376"/>
    </source>
</evidence>
<dbReference type="Proteomes" id="UP000019376">
    <property type="component" value="Unassembled WGS sequence"/>
</dbReference>
<reference evidence="1 2" key="1">
    <citation type="journal article" date="2013" name="PLoS ONE">
        <title>Genomic and secretomic analyses reveal unique features of the lignocellulolytic enzyme system of Penicillium decumbens.</title>
        <authorList>
            <person name="Liu G."/>
            <person name="Zhang L."/>
            <person name="Wei X."/>
            <person name="Zou G."/>
            <person name="Qin Y."/>
            <person name="Ma L."/>
            <person name="Li J."/>
            <person name="Zheng H."/>
            <person name="Wang S."/>
            <person name="Wang C."/>
            <person name="Xun L."/>
            <person name="Zhao G.-P."/>
            <person name="Zhou Z."/>
            <person name="Qu Y."/>
        </authorList>
    </citation>
    <scope>NUCLEOTIDE SEQUENCE [LARGE SCALE GENOMIC DNA]</scope>
    <source>
        <strain evidence="2">114-2 / CGMCC 5302</strain>
    </source>
</reference>
<dbReference type="EMBL" id="KB644411">
    <property type="protein sequence ID" value="EPS28561.1"/>
    <property type="molecule type" value="Genomic_DNA"/>
</dbReference>
<accession>S7ZIP1</accession>
<dbReference type="HOGENOM" id="CLU_1563401_0_0_1"/>
<protein>
    <submittedName>
        <fullName evidence="1">Uncharacterized protein</fullName>
    </submittedName>
</protein>
<proteinExistence type="predicted"/>
<organism evidence="1 2">
    <name type="scientific">Penicillium oxalicum (strain 114-2 / CGMCC 5302)</name>
    <name type="common">Penicillium decumbens</name>
    <dbReference type="NCBI Taxonomy" id="933388"/>
    <lineage>
        <taxon>Eukaryota</taxon>
        <taxon>Fungi</taxon>
        <taxon>Dikarya</taxon>
        <taxon>Ascomycota</taxon>
        <taxon>Pezizomycotina</taxon>
        <taxon>Eurotiomycetes</taxon>
        <taxon>Eurotiomycetidae</taxon>
        <taxon>Eurotiales</taxon>
        <taxon>Aspergillaceae</taxon>
        <taxon>Penicillium</taxon>
    </lineage>
</organism>
<sequence length="171" mass="18994">MVSRLITPRLAFGSLAVIICHLSPVILGSIPFCPELVSPAYPANQPSITLQTPSSPVYGSSALLSFCAIVILSNPLSRDTTLVPQSQLDKKTKRRDTIKAQKGKEKKIKLNNNGPSLSLLRLWERRTKKKNPKKTSLTGPASAYHSPLSATRYVFRIRQRREPVHSSETYQ</sequence>